<reference evidence="1" key="1">
    <citation type="submission" date="2021-08" db="EMBL/GenBank/DDBJ databases">
        <title>Novel anaerobic bacterium isolated from sea squirt in East Sea, Republic of Korea.</title>
        <authorList>
            <person name="Nguyen T.H."/>
            <person name="Li Z."/>
            <person name="Lee Y.-J."/>
            <person name="Ko J."/>
            <person name="Kim S.-G."/>
        </authorList>
    </citation>
    <scope>NUCLEOTIDE SEQUENCE</scope>
    <source>
        <strain evidence="1">KCTC 25031</strain>
    </source>
</reference>
<dbReference type="EMBL" id="CP081303">
    <property type="protein sequence ID" value="QZE12991.1"/>
    <property type="molecule type" value="Genomic_DNA"/>
</dbReference>
<gene>
    <name evidence="1" type="ORF">K4L44_10360</name>
</gene>
<protein>
    <submittedName>
        <fullName evidence="1">DUF3810 domain-containing protein</fullName>
    </submittedName>
</protein>
<evidence type="ECO:0000313" key="1">
    <source>
        <dbReference type="EMBL" id="QZE12991.1"/>
    </source>
</evidence>
<organism evidence="1 2">
    <name type="scientific">Halosquirtibacter laminarini</name>
    <dbReference type="NCBI Taxonomy" id="3374600"/>
    <lineage>
        <taxon>Bacteria</taxon>
        <taxon>Pseudomonadati</taxon>
        <taxon>Bacteroidota</taxon>
        <taxon>Bacteroidia</taxon>
        <taxon>Marinilabiliales</taxon>
        <taxon>Prolixibacteraceae</taxon>
        <taxon>Halosquirtibacter</taxon>
    </lineage>
</organism>
<name>A0AC61NI18_9BACT</name>
<evidence type="ECO:0000313" key="2">
    <source>
        <dbReference type="Proteomes" id="UP000826212"/>
    </source>
</evidence>
<proteinExistence type="predicted"/>
<sequence>MLKLFIQRFRGVIILGIVLCIQYLISRYSSSCFIESYYLKYVYSFVGNISNSLSSLVSISLWELFWVFFILFIIVLIVLSFIKKSFWKRSLKYFVFVLLIGANWFYISWGYSYGRRSMIEVMDINTEGLTKSDVEDAFHLILKDISDMSMDALNWTTPVDQALIAEYRDQMDREEIPLYVNPHKIKKITFSKFYIQAGVLGFFGPFFNEVHVNRYLYEKDYPYVAFHELSHQQGVGSERDCNFIAFILAYHSQDKSLRYSAYLNILPYFIDYFYQYPQEEFNEMVRTIPSYLISDLRSRSYWYRDQRDEFIDRVQSKANDIYLKSNGVEDGVMNYGKYFGMVVFWINQDSNKIAKNKS</sequence>
<accession>A0AC61NI18</accession>
<dbReference type="Proteomes" id="UP000826212">
    <property type="component" value="Chromosome"/>
</dbReference>
<keyword evidence="2" id="KW-1185">Reference proteome</keyword>